<sequence>MSKTELTDDGRPADGGQEGVPGVGRVEAFSDGVIAIIITIMVLELKAPEEAGMHHLWQLWPIAVAYVLSFAYVGIYWVNHHQLFSHATKVTNPLIWGNLALLFTLSLVPFSTAYLGEQHFSRDATIIYLVTMLLPAIAYGPLQRAIRATGIAGPAADRYHRRGIRKTLVATGIYAAGIPLSFITPWLGVAAATAVAILWFLPKSPMDAWFDQK</sequence>
<evidence type="ECO:0000256" key="9">
    <source>
        <dbReference type="ARBA" id="ARBA00023065"/>
    </source>
</evidence>
<keyword evidence="7" id="KW-0630">Potassium</keyword>
<keyword evidence="11" id="KW-0407">Ion channel</keyword>
<evidence type="ECO:0000256" key="14">
    <source>
        <dbReference type="SAM" id="Phobius"/>
    </source>
</evidence>
<dbReference type="AlphaFoldDB" id="A0A7H0LMJ1"/>
<evidence type="ECO:0000256" key="1">
    <source>
        <dbReference type="ARBA" id="ARBA00004141"/>
    </source>
</evidence>
<dbReference type="PANTHER" id="PTHR31462:SF5">
    <property type="entry name" value="ENDOSOMAL_LYSOSOMAL PROTON CHANNEL TMEM175"/>
    <property type="match status" value="1"/>
</dbReference>
<dbReference type="RefSeq" id="WP_187763184.1">
    <property type="nucleotide sequence ID" value="NZ_CP061038.1"/>
</dbReference>
<evidence type="ECO:0000256" key="11">
    <source>
        <dbReference type="ARBA" id="ARBA00023303"/>
    </source>
</evidence>
<dbReference type="EMBL" id="CP061038">
    <property type="protein sequence ID" value="QNQ10894.1"/>
    <property type="molecule type" value="Genomic_DNA"/>
</dbReference>
<protein>
    <submittedName>
        <fullName evidence="15">DUF1211 domain-containing protein</fullName>
    </submittedName>
</protein>
<keyword evidence="4" id="KW-0633">Potassium transport</keyword>
<proteinExistence type="inferred from homology"/>
<keyword evidence="5 14" id="KW-0812">Transmembrane</keyword>
<evidence type="ECO:0000256" key="8">
    <source>
        <dbReference type="ARBA" id="ARBA00022989"/>
    </source>
</evidence>
<feature type="compositionally biased region" description="Basic and acidic residues" evidence="13">
    <location>
        <begin position="1"/>
        <end position="12"/>
    </location>
</feature>
<feature type="region of interest" description="Disordered" evidence="13">
    <location>
        <begin position="1"/>
        <end position="23"/>
    </location>
</feature>
<name>A0A7H0LMJ1_9SPHN</name>
<dbReference type="GO" id="GO:0005267">
    <property type="term" value="F:potassium channel activity"/>
    <property type="evidence" value="ECO:0007669"/>
    <property type="project" value="UniProtKB-KW"/>
</dbReference>
<feature type="transmembrane region" description="Helical" evidence="14">
    <location>
        <begin position="168"/>
        <end position="201"/>
    </location>
</feature>
<comment type="catalytic activity">
    <reaction evidence="12">
        <text>K(+)(in) = K(+)(out)</text>
        <dbReference type="Rhea" id="RHEA:29463"/>
        <dbReference type="ChEBI" id="CHEBI:29103"/>
    </reaction>
</comment>
<evidence type="ECO:0000256" key="12">
    <source>
        <dbReference type="ARBA" id="ARBA00034430"/>
    </source>
</evidence>
<keyword evidence="3" id="KW-0813">Transport</keyword>
<keyword evidence="16" id="KW-1185">Reference proteome</keyword>
<evidence type="ECO:0000313" key="16">
    <source>
        <dbReference type="Proteomes" id="UP000516148"/>
    </source>
</evidence>
<keyword evidence="9" id="KW-0406">Ion transport</keyword>
<dbReference type="KEGG" id="spap:H3Z74_06845"/>
<dbReference type="GO" id="GO:0016020">
    <property type="term" value="C:membrane"/>
    <property type="evidence" value="ECO:0007669"/>
    <property type="project" value="UniProtKB-SubCell"/>
</dbReference>
<dbReference type="Pfam" id="PF06736">
    <property type="entry name" value="TMEM175"/>
    <property type="match status" value="1"/>
</dbReference>
<keyword evidence="6" id="KW-0631">Potassium channel</keyword>
<evidence type="ECO:0000256" key="10">
    <source>
        <dbReference type="ARBA" id="ARBA00023136"/>
    </source>
</evidence>
<organism evidence="15 16">
    <name type="scientific">Sphingomonas alpina</name>
    <dbReference type="NCBI Taxonomy" id="653931"/>
    <lineage>
        <taxon>Bacteria</taxon>
        <taxon>Pseudomonadati</taxon>
        <taxon>Pseudomonadota</taxon>
        <taxon>Alphaproteobacteria</taxon>
        <taxon>Sphingomonadales</taxon>
        <taxon>Sphingomonadaceae</taxon>
        <taxon>Sphingomonas</taxon>
    </lineage>
</organism>
<reference evidence="15 16" key="1">
    <citation type="submission" date="2020-09" db="EMBL/GenBank/DDBJ databases">
        <title>Sphingomonas sp., a new species isolated from pork steak.</title>
        <authorList>
            <person name="Heidler von Heilborn D."/>
        </authorList>
    </citation>
    <scope>NUCLEOTIDE SEQUENCE [LARGE SCALE GENOMIC DNA]</scope>
    <source>
        <strain evidence="16">S8-3T</strain>
    </source>
</reference>
<evidence type="ECO:0000256" key="13">
    <source>
        <dbReference type="SAM" id="MobiDB-lite"/>
    </source>
</evidence>
<comment type="similarity">
    <text evidence="2">Belongs to the TMEM175 family.</text>
</comment>
<evidence type="ECO:0000256" key="4">
    <source>
        <dbReference type="ARBA" id="ARBA00022538"/>
    </source>
</evidence>
<evidence type="ECO:0000256" key="5">
    <source>
        <dbReference type="ARBA" id="ARBA00022692"/>
    </source>
</evidence>
<evidence type="ECO:0000256" key="3">
    <source>
        <dbReference type="ARBA" id="ARBA00022448"/>
    </source>
</evidence>
<feature type="transmembrane region" description="Helical" evidence="14">
    <location>
        <begin position="28"/>
        <end position="45"/>
    </location>
</feature>
<evidence type="ECO:0000256" key="2">
    <source>
        <dbReference type="ARBA" id="ARBA00006920"/>
    </source>
</evidence>
<feature type="transmembrane region" description="Helical" evidence="14">
    <location>
        <begin position="95"/>
        <end position="115"/>
    </location>
</feature>
<evidence type="ECO:0000256" key="7">
    <source>
        <dbReference type="ARBA" id="ARBA00022958"/>
    </source>
</evidence>
<keyword evidence="10 14" id="KW-0472">Membrane</keyword>
<dbReference type="GO" id="GO:0015252">
    <property type="term" value="F:proton channel activity"/>
    <property type="evidence" value="ECO:0007669"/>
    <property type="project" value="InterPro"/>
</dbReference>
<feature type="transmembrane region" description="Helical" evidence="14">
    <location>
        <begin position="57"/>
        <end position="75"/>
    </location>
</feature>
<dbReference type="PANTHER" id="PTHR31462">
    <property type="entry name" value="ENDOSOMAL/LYSOSOMAL POTASSIUM CHANNEL TMEM175"/>
    <property type="match status" value="1"/>
</dbReference>
<accession>A0A7H0LMJ1</accession>
<evidence type="ECO:0000313" key="15">
    <source>
        <dbReference type="EMBL" id="QNQ10894.1"/>
    </source>
</evidence>
<dbReference type="InterPro" id="IPR010617">
    <property type="entry name" value="TMEM175-like"/>
</dbReference>
<evidence type="ECO:0000256" key="6">
    <source>
        <dbReference type="ARBA" id="ARBA00022826"/>
    </source>
</evidence>
<dbReference type="Proteomes" id="UP000516148">
    <property type="component" value="Chromosome"/>
</dbReference>
<gene>
    <name evidence="15" type="ORF">H3Z74_06845</name>
</gene>
<comment type="subcellular location">
    <subcellularLocation>
        <location evidence="1">Membrane</location>
        <topology evidence="1">Multi-pass membrane protein</topology>
    </subcellularLocation>
</comment>
<keyword evidence="8 14" id="KW-1133">Transmembrane helix</keyword>